<gene>
    <name evidence="2" type="ORF">E2C01_046240</name>
</gene>
<name>A0A5B7FXX5_PORTR</name>
<comment type="caution">
    <text evidence="2">The sequence shown here is derived from an EMBL/GenBank/DDBJ whole genome shotgun (WGS) entry which is preliminary data.</text>
</comment>
<evidence type="ECO:0000256" key="1">
    <source>
        <dbReference type="SAM" id="MobiDB-lite"/>
    </source>
</evidence>
<evidence type="ECO:0000313" key="3">
    <source>
        <dbReference type="Proteomes" id="UP000324222"/>
    </source>
</evidence>
<proteinExistence type="predicted"/>
<protein>
    <submittedName>
        <fullName evidence="2">Uncharacterized protein</fullName>
    </submittedName>
</protein>
<reference evidence="2 3" key="1">
    <citation type="submission" date="2019-05" db="EMBL/GenBank/DDBJ databases">
        <title>Another draft genome of Portunus trituberculatus and its Hox gene families provides insights of decapod evolution.</title>
        <authorList>
            <person name="Jeong J.-H."/>
            <person name="Song I."/>
            <person name="Kim S."/>
            <person name="Choi T."/>
            <person name="Kim D."/>
            <person name="Ryu S."/>
            <person name="Kim W."/>
        </authorList>
    </citation>
    <scope>NUCLEOTIDE SEQUENCE [LARGE SCALE GENOMIC DNA]</scope>
    <source>
        <tissue evidence="2">Muscle</tissue>
    </source>
</reference>
<keyword evidence="3" id="KW-1185">Reference proteome</keyword>
<organism evidence="2 3">
    <name type="scientific">Portunus trituberculatus</name>
    <name type="common">Swimming crab</name>
    <name type="synonym">Neptunus trituberculatus</name>
    <dbReference type="NCBI Taxonomy" id="210409"/>
    <lineage>
        <taxon>Eukaryota</taxon>
        <taxon>Metazoa</taxon>
        <taxon>Ecdysozoa</taxon>
        <taxon>Arthropoda</taxon>
        <taxon>Crustacea</taxon>
        <taxon>Multicrustacea</taxon>
        <taxon>Malacostraca</taxon>
        <taxon>Eumalacostraca</taxon>
        <taxon>Eucarida</taxon>
        <taxon>Decapoda</taxon>
        <taxon>Pleocyemata</taxon>
        <taxon>Brachyura</taxon>
        <taxon>Eubrachyura</taxon>
        <taxon>Portunoidea</taxon>
        <taxon>Portunidae</taxon>
        <taxon>Portuninae</taxon>
        <taxon>Portunus</taxon>
    </lineage>
</organism>
<dbReference type="AlphaFoldDB" id="A0A5B7FXX5"/>
<dbReference type="EMBL" id="VSRR010010831">
    <property type="protein sequence ID" value="MPC52371.1"/>
    <property type="molecule type" value="Genomic_DNA"/>
</dbReference>
<feature type="region of interest" description="Disordered" evidence="1">
    <location>
        <begin position="1"/>
        <end position="24"/>
    </location>
</feature>
<evidence type="ECO:0000313" key="2">
    <source>
        <dbReference type="EMBL" id="MPC52371.1"/>
    </source>
</evidence>
<feature type="compositionally biased region" description="Polar residues" evidence="1">
    <location>
        <begin position="1"/>
        <end position="10"/>
    </location>
</feature>
<sequence length="99" mass="11013">METAISNSGQERGGQGKRPPLHDYRHLPLGARQRLGGVGLAEQFQHRPLECSTLRVEGRPHMQLEVGLVRDHIADCSNVPAFHVLRRCHPQGGHCKPQP</sequence>
<accession>A0A5B7FXX5</accession>
<dbReference type="Proteomes" id="UP000324222">
    <property type="component" value="Unassembled WGS sequence"/>
</dbReference>